<dbReference type="InterPro" id="IPR001902">
    <property type="entry name" value="SLC26A/SulP_fam"/>
</dbReference>
<dbReference type="AlphaFoldDB" id="A0A444UR09"/>
<keyword evidence="2 5" id="KW-0812">Transmembrane</keyword>
<dbReference type="Pfam" id="PF00916">
    <property type="entry name" value="Sulfate_transp"/>
    <property type="match status" value="1"/>
</dbReference>
<feature type="domain" description="SLC26A/SulP transporter" evidence="6">
    <location>
        <begin position="1"/>
        <end position="143"/>
    </location>
</feature>
<feature type="transmembrane region" description="Helical" evidence="5">
    <location>
        <begin position="12"/>
        <end position="28"/>
    </location>
</feature>
<evidence type="ECO:0000256" key="5">
    <source>
        <dbReference type="SAM" id="Phobius"/>
    </source>
</evidence>
<dbReference type="InterPro" id="IPR011547">
    <property type="entry name" value="SLC26A/SulP_dom"/>
</dbReference>
<comment type="subcellular location">
    <subcellularLocation>
        <location evidence="1">Membrane</location>
        <topology evidence="1">Multi-pass membrane protein</topology>
    </subcellularLocation>
</comment>
<evidence type="ECO:0000256" key="3">
    <source>
        <dbReference type="ARBA" id="ARBA00022989"/>
    </source>
</evidence>
<dbReference type="Proteomes" id="UP000289886">
    <property type="component" value="Unassembled WGS sequence"/>
</dbReference>
<evidence type="ECO:0000256" key="4">
    <source>
        <dbReference type="ARBA" id="ARBA00023136"/>
    </source>
</evidence>
<dbReference type="GO" id="GO:0055085">
    <property type="term" value="P:transmembrane transport"/>
    <property type="evidence" value="ECO:0007669"/>
    <property type="project" value="InterPro"/>
</dbReference>
<name>A0A444UR09_ACIRT</name>
<proteinExistence type="predicted"/>
<feature type="transmembrane region" description="Helical" evidence="5">
    <location>
        <begin position="75"/>
        <end position="95"/>
    </location>
</feature>
<keyword evidence="4 5" id="KW-0472">Membrane</keyword>
<evidence type="ECO:0000259" key="6">
    <source>
        <dbReference type="Pfam" id="PF00916"/>
    </source>
</evidence>
<keyword evidence="3 5" id="KW-1133">Transmembrane helix</keyword>
<sequence length="154" mass="16519">MAFALLTSVAPIYGLYTSFFPVLLYVLFGTGRHVSTGTFAVVSLMTGSVVERMIPRPVDLNSTSPEAAEIEAQKIGVAAAVAFLSGIIMVCMFALQLGFLSTYLSEPIVKAFTSAAAFHVTISQLQNMLGLRLPRYTGPFTIFKVSAGEQASER</sequence>
<dbReference type="PANTHER" id="PTHR11814">
    <property type="entry name" value="SULFATE TRANSPORTER"/>
    <property type="match status" value="1"/>
</dbReference>
<evidence type="ECO:0000313" key="7">
    <source>
        <dbReference type="EMBL" id="RXM90603.1"/>
    </source>
</evidence>
<evidence type="ECO:0000256" key="2">
    <source>
        <dbReference type="ARBA" id="ARBA00022692"/>
    </source>
</evidence>
<reference evidence="7 8" key="1">
    <citation type="submission" date="2019-01" db="EMBL/GenBank/DDBJ databases">
        <title>Draft Genome and Complete Hox-Cluster Characterization of the Sterlet Sturgeon (Acipenser ruthenus).</title>
        <authorList>
            <person name="Wei Q."/>
        </authorList>
    </citation>
    <scope>NUCLEOTIDE SEQUENCE [LARGE SCALE GENOMIC DNA]</scope>
    <source>
        <strain evidence="7">WHYD16114868_AA</strain>
        <tissue evidence="7">Blood</tissue>
    </source>
</reference>
<protein>
    <submittedName>
        <fullName evidence="7">Solute carrier family 26 member 10</fullName>
    </submittedName>
</protein>
<accession>A0A444UR09</accession>
<dbReference type="GO" id="GO:0016020">
    <property type="term" value="C:membrane"/>
    <property type="evidence" value="ECO:0007669"/>
    <property type="project" value="UniProtKB-SubCell"/>
</dbReference>
<gene>
    <name evidence="7" type="ORF">EOD39_22033</name>
</gene>
<comment type="caution">
    <text evidence="7">The sequence shown here is derived from an EMBL/GenBank/DDBJ whole genome shotgun (WGS) entry which is preliminary data.</text>
</comment>
<organism evidence="7 8">
    <name type="scientific">Acipenser ruthenus</name>
    <name type="common">Sterlet sturgeon</name>
    <dbReference type="NCBI Taxonomy" id="7906"/>
    <lineage>
        <taxon>Eukaryota</taxon>
        <taxon>Metazoa</taxon>
        <taxon>Chordata</taxon>
        <taxon>Craniata</taxon>
        <taxon>Vertebrata</taxon>
        <taxon>Euteleostomi</taxon>
        <taxon>Actinopterygii</taxon>
        <taxon>Chondrostei</taxon>
        <taxon>Acipenseriformes</taxon>
        <taxon>Acipenseridae</taxon>
        <taxon>Acipenser</taxon>
    </lineage>
</organism>
<evidence type="ECO:0000313" key="8">
    <source>
        <dbReference type="Proteomes" id="UP000289886"/>
    </source>
</evidence>
<keyword evidence="8" id="KW-1185">Reference proteome</keyword>
<dbReference type="EMBL" id="SCEB01017517">
    <property type="protein sequence ID" value="RXM90603.1"/>
    <property type="molecule type" value="Genomic_DNA"/>
</dbReference>
<evidence type="ECO:0000256" key="1">
    <source>
        <dbReference type="ARBA" id="ARBA00004141"/>
    </source>
</evidence>